<proteinExistence type="predicted"/>
<reference evidence="1" key="1">
    <citation type="journal article" date="2014" name="Int. J. Syst. Evol. Microbiol.">
        <title>Complete genome sequence of Corynebacterium casei LMG S-19264T (=DSM 44701T), isolated from a smear-ripened cheese.</title>
        <authorList>
            <consortium name="US DOE Joint Genome Institute (JGI-PGF)"/>
            <person name="Walter F."/>
            <person name="Albersmeier A."/>
            <person name="Kalinowski J."/>
            <person name="Ruckert C."/>
        </authorList>
    </citation>
    <scope>NUCLEOTIDE SEQUENCE</scope>
    <source>
        <strain evidence="1">CGMCC 1.15454</strain>
    </source>
</reference>
<dbReference type="AlphaFoldDB" id="A0A9W5U394"/>
<organism evidence="1 2">
    <name type="scientific">Lentibacillus populi</name>
    <dbReference type="NCBI Taxonomy" id="1827502"/>
    <lineage>
        <taxon>Bacteria</taxon>
        <taxon>Bacillati</taxon>
        <taxon>Bacillota</taxon>
        <taxon>Bacilli</taxon>
        <taxon>Bacillales</taxon>
        <taxon>Bacillaceae</taxon>
        <taxon>Lentibacillus</taxon>
    </lineage>
</organism>
<gene>
    <name evidence="1" type="ORF">GCM10011409_45690</name>
</gene>
<evidence type="ECO:0000313" key="1">
    <source>
        <dbReference type="EMBL" id="GGB63482.1"/>
    </source>
</evidence>
<protein>
    <submittedName>
        <fullName evidence="1">Uncharacterized protein</fullName>
    </submittedName>
</protein>
<name>A0A9W5U394_9BACI</name>
<comment type="caution">
    <text evidence="1">The sequence shown here is derived from an EMBL/GenBank/DDBJ whole genome shotgun (WGS) entry which is preliminary data.</text>
</comment>
<evidence type="ECO:0000313" key="2">
    <source>
        <dbReference type="Proteomes" id="UP000621492"/>
    </source>
</evidence>
<keyword evidence="2" id="KW-1185">Reference proteome</keyword>
<reference evidence="1" key="2">
    <citation type="submission" date="2020-09" db="EMBL/GenBank/DDBJ databases">
        <authorList>
            <person name="Sun Q."/>
            <person name="Zhou Y."/>
        </authorList>
    </citation>
    <scope>NUCLEOTIDE SEQUENCE</scope>
    <source>
        <strain evidence="1">CGMCC 1.15454</strain>
    </source>
</reference>
<accession>A0A9W5U394</accession>
<dbReference type="EMBL" id="BMJD01000089">
    <property type="protein sequence ID" value="GGB63482.1"/>
    <property type="molecule type" value="Genomic_DNA"/>
</dbReference>
<sequence>MWKNVYEDFSDLTKPEQLALFNAMKEDLFPEEPDKITKILNTIR</sequence>
<dbReference type="Proteomes" id="UP000621492">
    <property type="component" value="Unassembled WGS sequence"/>
</dbReference>